<dbReference type="EMBL" id="CP130318">
    <property type="protein sequence ID" value="WNQ10846.1"/>
    <property type="molecule type" value="Genomic_DNA"/>
</dbReference>
<sequence>MIVWINGAFGAGKTQTAFELHRRLPGSFVYDPENVGYFIRRNLPKELAGGDFQHFPMWREMNYHMLAYLNREHKGVLLVPMTVVDTGYFDEMAGRLRREGADVRHFALCASRETLLKRLRSRREGPDSWAAQQIDRCVKGLAHEAFRHHLDTEHHTVRDNVEAIASLAGLELQPDNRGPWRRRADRLLTTLKHIRLK</sequence>
<organism evidence="1 2">
    <name type="scientific">Paenibacillus aurantius</name>
    <dbReference type="NCBI Taxonomy" id="2918900"/>
    <lineage>
        <taxon>Bacteria</taxon>
        <taxon>Bacillati</taxon>
        <taxon>Bacillota</taxon>
        <taxon>Bacilli</taxon>
        <taxon>Bacillales</taxon>
        <taxon>Paenibacillaceae</taxon>
        <taxon>Paenibacillus</taxon>
    </lineage>
</organism>
<dbReference type="Gene3D" id="3.40.50.300">
    <property type="entry name" value="P-loop containing nucleotide triphosphate hydrolases"/>
    <property type="match status" value="1"/>
</dbReference>
<proteinExistence type="predicted"/>
<reference evidence="1 2" key="1">
    <citation type="submission" date="2022-02" db="EMBL/GenBank/DDBJ databases">
        <title>Paenibacillus sp. MBLB1776 Whole Genome Shotgun Sequencing.</title>
        <authorList>
            <person name="Hwang C.Y."/>
            <person name="Cho E.-S."/>
            <person name="Seo M.-J."/>
        </authorList>
    </citation>
    <scope>NUCLEOTIDE SEQUENCE [LARGE SCALE GENOMIC DNA]</scope>
    <source>
        <strain evidence="1 2">MBLB1776</strain>
    </source>
</reference>
<accession>A0AA96LEY7</accession>
<dbReference type="RefSeq" id="WP_315604620.1">
    <property type="nucleotide sequence ID" value="NZ_CP130318.1"/>
</dbReference>
<dbReference type="InterPro" id="IPR027417">
    <property type="entry name" value="P-loop_NTPase"/>
</dbReference>
<dbReference type="AlphaFoldDB" id="A0AA96LEY7"/>
<dbReference type="KEGG" id="paun:MJA45_25030"/>
<dbReference type="SUPFAM" id="SSF52540">
    <property type="entry name" value="P-loop containing nucleoside triphosphate hydrolases"/>
    <property type="match status" value="1"/>
</dbReference>
<protein>
    <submittedName>
        <fullName evidence="1">AAA family ATPase</fullName>
    </submittedName>
</protein>
<evidence type="ECO:0000313" key="2">
    <source>
        <dbReference type="Proteomes" id="UP001305702"/>
    </source>
</evidence>
<keyword evidence="2" id="KW-1185">Reference proteome</keyword>
<dbReference type="Proteomes" id="UP001305702">
    <property type="component" value="Chromosome"/>
</dbReference>
<evidence type="ECO:0000313" key="1">
    <source>
        <dbReference type="EMBL" id="WNQ10846.1"/>
    </source>
</evidence>
<dbReference type="Pfam" id="PF13671">
    <property type="entry name" value="AAA_33"/>
    <property type="match status" value="1"/>
</dbReference>
<gene>
    <name evidence="1" type="ORF">MJA45_25030</name>
</gene>
<name>A0AA96LEY7_9BACL</name>